<dbReference type="EMBL" id="BMQC01000005">
    <property type="protein sequence ID" value="GGK26201.1"/>
    <property type="molecule type" value="Genomic_DNA"/>
</dbReference>
<dbReference type="SUPFAM" id="SSF49695">
    <property type="entry name" value="gamma-Crystallin-like"/>
    <property type="match status" value="1"/>
</dbReference>
<organism evidence="2 3">
    <name type="scientific">Pilimelia terevasa</name>
    <dbReference type="NCBI Taxonomy" id="53372"/>
    <lineage>
        <taxon>Bacteria</taxon>
        <taxon>Bacillati</taxon>
        <taxon>Actinomycetota</taxon>
        <taxon>Actinomycetes</taxon>
        <taxon>Micromonosporales</taxon>
        <taxon>Micromonosporaceae</taxon>
        <taxon>Pilimelia</taxon>
    </lineage>
</organism>
<name>A0A8J3FIQ6_9ACTN</name>
<comment type="caution">
    <text evidence="2">The sequence shown here is derived from an EMBL/GenBank/DDBJ whole genome shotgun (WGS) entry which is preliminary data.</text>
</comment>
<keyword evidence="3" id="KW-1185">Reference proteome</keyword>
<dbReference type="Proteomes" id="UP000662200">
    <property type="component" value="Unassembled WGS sequence"/>
</dbReference>
<evidence type="ECO:0000256" key="1">
    <source>
        <dbReference type="SAM" id="SignalP"/>
    </source>
</evidence>
<proteinExistence type="predicted"/>
<accession>A0A8J3FIQ6</accession>
<reference evidence="2" key="1">
    <citation type="journal article" date="2014" name="Int. J. Syst. Evol. Microbiol.">
        <title>Complete genome sequence of Corynebacterium casei LMG S-19264T (=DSM 44701T), isolated from a smear-ripened cheese.</title>
        <authorList>
            <consortium name="US DOE Joint Genome Institute (JGI-PGF)"/>
            <person name="Walter F."/>
            <person name="Albersmeier A."/>
            <person name="Kalinowski J."/>
            <person name="Ruckert C."/>
        </authorList>
    </citation>
    <scope>NUCLEOTIDE SEQUENCE</scope>
    <source>
        <strain evidence="2">JCM 3091</strain>
    </source>
</reference>
<dbReference type="AlphaFoldDB" id="A0A8J3FIQ6"/>
<dbReference type="RefSeq" id="WP_189113815.1">
    <property type="nucleotide sequence ID" value="NZ_BMQC01000005.1"/>
</dbReference>
<gene>
    <name evidence="2" type="ORF">GCM10010124_18570</name>
</gene>
<feature type="signal peptide" evidence="1">
    <location>
        <begin position="1"/>
        <end position="19"/>
    </location>
</feature>
<evidence type="ECO:0000313" key="2">
    <source>
        <dbReference type="EMBL" id="GGK26201.1"/>
    </source>
</evidence>
<dbReference type="Gene3D" id="2.60.20.10">
    <property type="entry name" value="Crystallins"/>
    <property type="match status" value="1"/>
</dbReference>
<feature type="chain" id="PRO_5039504695" evidence="1">
    <location>
        <begin position="20"/>
        <end position="249"/>
    </location>
</feature>
<evidence type="ECO:0000313" key="3">
    <source>
        <dbReference type="Proteomes" id="UP000662200"/>
    </source>
</evidence>
<reference evidence="2" key="2">
    <citation type="submission" date="2020-09" db="EMBL/GenBank/DDBJ databases">
        <authorList>
            <person name="Sun Q."/>
            <person name="Ohkuma M."/>
        </authorList>
    </citation>
    <scope>NUCLEOTIDE SEQUENCE</scope>
    <source>
        <strain evidence="2">JCM 3091</strain>
    </source>
</reference>
<sequence length="249" mass="26565">MYHVTNIARGLLVGSVALAAVFGAAGAAAAAPAPERVISDARSGAARGATPALARTIVHQVPRVAFTVNGVAGRGSQISRYDGRAVYFIAHPAKAGQPARLEGYTNLRTFKAETARIDAAARRAAQARLGATAAAAPRLRATGAGTALPALTTDRSWFYEHGNFGGNRFSMRVGTAVNDLTRYNMSCFLWWCTSWNDQLSSVGATGWNGTFLYEHILYQGSAIYFPPGYVAPNLGVWGWNDRASSIWVR</sequence>
<protein>
    <submittedName>
        <fullName evidence="2">Uncharacterized protein</fullName>
    </submittedName>
</protein>
<keyword evidence="1" id="KW-0732">Signal</keyword>
<dbReference type="InterPro" id="IPR011024">
    <property type="entry name" value="G_crystallin-like"/>
</dbReference>